<proteinExistence type="inferred from homology"/>
<feature type="transmembrane region" description="Helical" evidence="26">
    <location>
        <begin position="498"/>
        <end position="519"/>
    </location>
</feature>
<dbReference type="InterPro" id="IPR011701">
    <property type="entry name" value="MFS"/>
</dbReference>
<dbReference type="GO" id="GO:0005765">
    <property type="term" value="C:lysosomal membrane"/>
    <property type="evidence" value="ECO:0007669"/>
    <property type="project" value="UniProtKB-SubCell"/>
</dbReference>
<evidence type="ECO:0000256" key="19">
    <source>
        <dbReference type="ARBA" id="ARBA00044919"/>
    </source>
</evidence>
<comment type="subunit">
    <text evidence="24">Homodimer. Interacts with lysosomal protein GLMP (via lumenal domain); the interaction starts while both proteins are still in the endoplasmic reticulum and is required for stabilization of MFSD1 in lysosomes but has no direct effect on its targeting to lysosomes or transporter activity.</text>
</comment>
<comment type="similarity">
    <text evidence="2">Belongs to the major facilitator superfamily.</text>
</comment>
<dbReference type="AlphaFoldDB" id="A0A448Z8G3"/>
<evidence type="ECO:0000256" key="6">
    <source>
        <dbReference type="ARBA" id="ARBA00023136"/>
    </source>
</evidence>
<feature type="transmembrane region" description="Helical" evidence="26">
    <location>
        <begin position="531"/>
        <end position="549"/>
    </location>
</feature>
<evidence type="ECO:0000256" key="26">
    <source>
        <dbReference type="SAM" id="Phobius"/>
    </source>
</evidence>
<dbReference type="Proteomes" id="UP000291116">
    <property type="component" value="Unassembled WGS sequence"/>
</dbReference>
<feature type="transmembrane region" description="Helical" evidence="26">
    <location>
        <begin position="436"/>
        <end position="457"/>
    </location>
</feature>
<evidence type="ECO:0000256" key="22">
    <source>
        <dbReference type="ARBA" id="ARBA00045018"/>
    </source>
</evidence>
<evidence type="ECO:0000256" key="13">
    <source>
        <dbReference type="ARBA" id="ARBA00044893"/>
    </source>
</evidence>
<comment type="function">
    <text evidence="23">Lysosomal dipeptide uniporter that selectively exports lysine, arginine or histidine-containing dipeptides with a net positive charge from the lysosome lumen into the cytosol. Could play a role in a specific type of protein O-glycosylation indirectly regulating macrophages migration and tissue invasion. Also essential for liver homeostasis.</text>
</comment>
<comment type="catalytic activity">
    <reaction evidence="18">
        <text>L-histidyl-L-alpha-amino acid(out) = L-histidyl-L-alpha-amino acid(in)</text>
        <dbReference type="Rhea" id="RHEA:79379"/>
        <dbReference type="ChEBI" id="CHEBI:229964"/>
    </reaction>
</comment>
<evidence type="ECO:0000256" key="4">
    <source>
        <dbReference type="ARBA" id="ARBA00022692"/>
    </source>
</evidence>
<comment type="catalytic activity">
    <reaction evidence="13">
        <text>L-alpha-aminoacyl-L-lysine(out) = L-alpha-aminoacyl-L-lysine(in)</text>
        <dbReference type="Rhea" id="RHEA:79383"/>
        <dbReference type="ChEBI" id="CHEBI:229966"/>
    </reaction>
</comment>
<comment type="subcellular location">
    <subcellularLocation>
        <location evidence="1">Lysosome membrane</location>
        <topology evidence="1">Multi-pass membrane protein</topology>
    </subcellularLocation>
</comment>
<keyword evidence="7" id="KW-0458">Lysosome</keyword>
<evidence type="ECO:0000256" key="8">
    <source>
        <dbReference type="ARBA" id="ARBA00044876"/>
    </source>
</evidence>
<feature type="transmembrane region" description="Helical" evidence="26">
    <location>
        <begin position="464"/>
        <end position="486"/>
    </location>
</feature>
<evidence type="ECO:0000256" key="5">
    <source>
        <dbReference type="ARBA" id="ARBA00022989"/>
    </source>
</evidence>
<reference evidence="27 28" key="1">
    <citation type="submission" date="2019-01" db="EMBL/GenBank/DDBJ databases">
        <authorList>
            <person name="Ferrante I. M."/>
        </authorList>
    </citation>
    <scope>NUCLEOTIDE SEQUENCE [LARGE SCALE GENOMIC DNA]</scope>
    <source>
        <strain evidence="27 28">B856</strain>
    </source>
</reference>
<comment type="catalytic activity">
    <reaction evidence="14">
        <text>L-aspartyl-L-lysine(out) = L-aspartyl-L-lysine(in)</text>
        <dbReference type="Rhea" id="RHEA:79411"/>
        <dbReference type="ChEBI" id="CHEBI:229953"/>
    </reaction>
</comment>
<feature type="transmembrane region" description="Helical" evidence="26">
    <location>
        <begin position="561"/>
        <end position="579"/>
    </location>
</feature>
<evidence type="ECO:0000256" key="11">
    <source>
        <dbReference type="ARBA" id="ARBA00044884"/>
    </source>
</evidence>
<name>A0A448Z8G3_9STRA</name>
<keyword evidence="3" id="KW-0813">Transport</keyword>
<dbReference type="InterPro" id="IPR052187">
    <property type="entry name" value="MFSD1"/>
</dbReference>
<keyword evidence="5 26" id="KW-1133">Transmembrane helix</keyword>
<dbReference type="EMBL" id="CAACVS010000165">
    <property type="protein sequence ID" value="VEU38347.1"/>
    <property type="molecule type" value="Genomic_DNA"/>
</dbReference>
<dbReference type="SUPFAM" id="SSF103473">
    <property type="entry name" value="MFS general substrate transporter"/>
    <property type="match status" value="1"/>
</dbReference>
<comment type="catalytic activity">
    <reaction evidence="8">
        <text>L-lysyl-L-alanine(out) = L-lysyl-L-alanine(in)</text>
        <dbReference type="Rhea" id="RHEA:79399"/>
        <dbReference type="ChEBI" id="CHEBI:229954"/>
    </reaction>
</comment>
<dbReference type="PANTHER" id="PTHR23512">
    <property type="entry name" value="MAJOR FACILITATOR SUPERFAMILY DOMAIN-CONTAINING PROTEIN 1"/>
    <property type="match status" value="1"/>
</dbReference>
<evidence type="ECO:0000256" key="7">
    <source>
        <dbReference type="ARBA" id="ARBA00023228"/>
    </source>
</evidence>
<comment type="catalytic activity">
    <reaction evidence="15">
        <text>L-arginyl-L-alpha-amino acid(out) = L-arginyl-L-alpha-amino acid(in)</text>
        <dbReference type="Rhea" id="RHEA:79371"/>
        <dbReference type="ChEBI" id="CHEBI:84315"/>
    </reaction>
</comment>
<dbReference type="Pfam" id="PF07690">
    <property type="entry name" value="MFS_1"/>
    <property type="match status" value="1"/>
</dbReference>
<comment type="catalytic activity">
    <reaction evidence="19">
        <text>L-alanyl-L-lysine(out) = L-alanyl-L-lysine(in)</text>
        <dbReference type="Rhea" id="RHEA:79415"/>
        <dbReference type="ChEBI" id="CHEBI:192470"/>
    </reaction>
</comment>
<evidence type="ECO:0000256" key="18">
    <source>
        <dbReference type="ARBA" id="ARBA00044912"/>
    </source>
</evidence>
<comment type="catalytic activity">
    <reaction evidence="11">
        <text>L-alpha-aminoacyl-L-histidine(out) = L-alpha-aminoacyl-L-histidine(in)</text>
        <dbReference type="Rhea" id="RHEA:79375"/>
        <dbReference type="ChEBI" id="CHEBI:229967"/>
    </reaction>
</comment>
<evidence type="ECO:0000256" key="10">
    <source>
        <dbReference type="ARBA" id="ARBA00044881"/>
    </source>
</evidence>
<evidence type="ECO:0000256" key="16">
    <source>
        <dbReference type="ARBA" id="ARBA00044900"/>
    </source>
</evidence>
<evidence type="ECO:0000256" key="2">
    <source>
        <dbReference type="ARBA" id="ARBA00008335"/>
    </source>
</evidence>
<gene>
    <name evidence="27" type="ORF">PSNMU_V1.4_AUG-EV-PASAV3_0051670</name>
</gene>
<evidence type="ECO:0000256" key="14">
    <source>
        <dbReference type="ARBA" id="ARBA00044898"/>
    </source>
</evidence>
<dbReference type="GO" id="GO:0022857">
    <property type="term" value="F:transmembrane transporter activity"/>
    <property type="evidence" value="ECO:0007669"/>
    <property type="project" value="InterPro"/>
</dbReference>
<dbReference type="OrthoDB" id="424834at2759"/>
<feature type="transmembrane region" description="Helical" evidence="26">
    <location>
        <begin position="214"/>
        <end position="235"/>
    </location>
</feature>
<evidence type="ECO:0000256" key="15">
    <source>
        <dbReference type="ARBA" id="ARBA00044899"/>
    </source>
</evidence>
<comment type="catalytic activity">
    <reaction evidence="16">
        <text>L-lysyl-L-lysine(out) = L-lysyl-L-lysine(in)</text>
        <dbReference type="Rhea" id="RHEA:79403"/>
        <dbReference type="ChEBI" id="CHEBI:229956"/>
    </reaction>
</comment>
<evidence type="ECO:0000256" key="24">
    <source>
        <dbReference type="ARBA" id="ARBA00046376"/>
    </source>
</evidence>
<evidence type="ECO:0000256" key="1">
    <source>
        <dbReference type="ARBA" id="ARBA00004155"/>
    </source>
</evidence>
<evidence type="ECO:0000256" key="9">
    <source>
        <dbReference type="ARBA" id="ARBA00044878"/>
    </source>
</evidence>
<comment type="catalytic activity">
    <reaction evidence="20">
        <text>L-lysyl-glycine(out) = L-lysyl-glycine(in)</text>
        <dbReference type="Rhea" id="RHEA:79407"/>
        <dbReference type="ChEBI" id="CHEBI:191202"/>
    </reaction>
</comment>
<feature type="region of interest" description="Disordered" evidence="25">
    <location>
        <begin position="328"/>
        <end position="352"/>
    </location>
</feature>
<comment type="catalytic activity">
    <reaction evidence="10">
        <text>L-alpha-aminoacyl-L-arginine(out) = L-alpha-aminoacyl-L-arginine(in)</text>
        <dbReference type="Rhea" id="RHEA:79367"/>
        <dbReference type="ChEBI" id="CHEBI:229968"/>
    </reaction>
</comment>
<evidence type="ECO:0000256" key="12">
    <source>
        <dbReference type="ARBA" id="ARBA00044891"/>
    </source>
</evidence>
<evidence type="ECO:0000256" key="21">
    <source>
        <dbReference type="ARBA" id="ARBA00044985"/>
    </source>
</evidence>
<feature type="region of interest" description="Disordered" evidence="25">
    <location>
        <begin position="120"/>
        <end position="157"/>
    </location>
</feature>
<evidence type="ECO:0000313" key="28">
    <source>
        <dbReference type="Proteomes" id="UP000291116"/>
    </source>
</evidence>
<feature type="compositionally biased region" description="Acidic residues" evidence="25">
    <location>
        <begin position="145"/>
        <end position="154"/>
    </location>
</feature>
<feature type="transmembrane region" description="Helical" evidence="26">
    <location>
        <begin position="292"/>
        <end position="314"/>
    </location>
</feature>
<comment type="catalytic activity">
    <reaction evidence="17">
        <text>L-arginyl-glycine(out) = L-arginyl-glycine(in)</text>
        <dbReference type="Rhea" id="RHEA:79391"/>
        <dbReference type="ChEBI" id="CHEBI:229955"/>
    </reaction>
</comment>
<evidence type="ECO:0000256" key="3">
    <source>
        <dbReference type="ARBA" id="ARBA00022448"/>
    </source>
</evidence>
<evidence type="ECO:0000256" key="20">
    <source>
        <dbReference type="ARBA" id="ARBA00044924"/>
    </source>
</evidence>
<organism evidence="27 28">
    <name type="scientific">Pseudo-nitzschia multistriata</name>
    <dbReference type="NCBI Taxonomy" id="183589"/>
    <lineage>
        <taxon>Eukaryota</taxon>
        <taxon>Sar</taxon>
        <taxon>Stramenopiles</taxon>
        <taxon>Ochrophyta</taxon>
        <taxon>Bacillariophyta</taxon>
        <taxon>Bacillariophyceae</taxon>
        <taxon>Bacillariophycidae</taxon>
        <taxon>Bacillariales</taxon>
        <taxon>Bacillariaceae</taxon>
        <taxon>Pseudo-nitzschia</taxon>
    </lineage>
</organism>
<evidence type="ECO:0000256" key="25">
    <source>
        <dbReference type="SAM" id="MobiDB-lite"/>
    </source>
</evidence>
<dbReference type="InterPro" id="IPR036259">
    <property type="entry name" value="MFS_trans_sf"/>
</dbReference>
<protein>
    <recommendedName>
        <fullName evidence="21">Lysosomal dipeptide transporter MFSD1</fullName>
    </recommendedName>
    <alternativeName>
        <fullName evidence="22">Major facilitator superfamily domain-containing protein 1</fullName>
    </alternativeName>
</protein>
<dbReference type="Gene3D" id="1.20.1250.20">
    <property type="entry name" value="MFS general substrate transporter like domains"/>
    <property type="match status" value="1"/>
</dbReference>
<comment type="catalytic activity">
    <reaction evidence="9">
        <text>L-histidyl-glycine(out) = L-histidyl-glycine(in)</text>
        <dbReference type="Rhea" id="RHEA:79395"/>
        <dbReference type="ChEBI" id="CHEBI:229957"/>
    </reaction>
</comment>
<feature type="transmembrane region" description="Helical" evidence="26">
    <location>
        <begin position="392"/>
        <end position="416"/>
    </location>
</feature>
<feature type="transmembrane region" description="Helical" evidence="26">
    <location>
        <begin position="92"/>
        <end position="115"/>
    </location>
</feature>
<keyword evidence="6 26" id="KW-0472">Membrane</keyword>
<evidence type="ECO:0000313" key="27">
    <source>
        <dbReference type="EMBL" id="VEU38347.1"/>
    </source>
</evidence>
<accession>A0A448Z8G3</accession>
<feature type="compositionally biased region" description="Basic residues" evidence="25">
    <location>
        <begin position="328"/>
        <end position="337"/>
    </location>
</feature>
<sequence length="597" mass="64518">MRVKMHDETTRLVRRDGEESNVGFRSYEGVDNYYNLGDKQQHEDAEENEDRSNRYKNLALIALTTPGVKFFKSAQSSFQEYLMTDRELQMSATTYGVLLTLISMPIVPLLGGALLDYKRGGDGHHHRHHPHASGTNHRNGSLVEDGSDDSDDESQHDIVSSLRTITTAPSGTALDTDQKASQSNAYCGFLGLTLAGIVVYGFGLEKMHSIPIGLLGAFVFGVGEGCVMVAARAFVGHEFWGGDGAFAQGVLIAMNNLAMMASKNIVPWLIETRRQESILAGEDNADADHSSIRVGILACCVVQLVALGAGCLYAQRNGGFCAKPRRERAHGHHRHHPGRWERPLPEGGETDDDECGGHYFRKNALASGRQTLHANKAPSRCERSSFSSMAALVNLPLTFWIVAIGRAIFLVTFKVFSRYSNSFLIEEFDVNAVKAGRISSVNELFALFSPLVGFLAYRSPGGIVGFALLGAVLGTASIGSLAFVPASVVTNHLPGGPLTPLVGISIAHGIIIPISIAMIPHTVPATQLGMAFAVFEVLGSTLNMTDIVFGWLRDTSGNYDIPMQLLFGYALAGMLLLWISRKRIGSIGILGNEGGVR</sequence>
<evidence type="ECO:0000256" key="17">
    <source>
        <dbReference type="ARBA" id="ARBA00044903"/>
    </source>
</evidence>
<dbReference type="PANTHER" id="PTHR23512:SF3">
    <property type="entry name" value="MAJOR FACILITATOR SUPERFAMILY DOMAIN-CONTAINING PROTEIN 1"/>
    <property type="match status" value="1"/>
</dbReference>
<feature type="transmembrane region" description="Helical" evidence="26">
    <location>
        <begin position="183"/>
        <end position="202"/>
    </location>
</feature>
<keyword evidence="28" id="KW-1185">Reference proteome</keyword>
<keyword evidence="4 26" id="KW-0812">Transmembrane</keyword>
<evidence type="ECO:0000256" key="23">
    <source>
        <dbReference type="ARBA" id="ARBA00045709"/>
    </source>
</evidence>
<comment type="catalytic activity">
    <reaction evidence="12">
        <text>L-lysyl-L-alpha-amino acid(out) = L-lysyl-L-alpha-amino acid(in)</text>
        <dbReference type="Rhea" id="RHEA:79387"/>
        <dbReference type="ChEBI" id="CHEBI:229965"/>
    </reaction>
</comment>